<evidence type="ECO:0000313" key="1">
    <source>
        <dbReference type="EMBL" id="UJS24949.1"/>
    </source>
</evidence>
<evidence type="ECO:0008006" key="3">
    <source>
        <dbReference type="Google" id="ProtNLM"/>
    </source>
</evidence>
<protein>
    <recommendedName>
        <fullName evidence="3">Transposase</fullName>
    </recommendedName>
</protein>
<reference evidence="1" key="1">
    <citation type="journal article" date="2022" name="Microorganisms">
        <title>Two New Species of Filamentous Sulfur Bacteria of the Genus Thiothrix, Thiothrix winogradskyi sp. nov. and 'Candidatus Thiothrix sulfatifontis' sp. nov.</title>
        <authorList>
            <person name="Ravin N.V."/>
            <person name="Rossetti S."/>
            <person name="Beletsky A.V."/>
            <person name="Kadnikov V.V."/>
            <person name="Rudenko T.S."/>
            <person name="Smolyakov D.D."/>
            <person name="Moskvitina M.I."/>
            <person name="Gureeva M.V."/>
            <person name="Mardanov A.V."/>
            <person name="Grabovich M.Y."/>
        </authorList>
    </citation>
    <scope>NUCLEOTIDE SEQUENCE</scope>
    <source>
        <strain evidence="1">CT3</strain>
    </source>
</reference>
<proteinExistence type="predicted"/>
<keyword evidence="2" id="KW-1185">Reference proteome</keyword>
<evidence type="ECO:0000313" key="2">
    <source>
        <dbReference type="Proteomes" id="UP001054801"/>
    </source>
</evidence>
<name>A0ABY3T0D4_9GAMM</name>
<dbReference type="Proteomes" id="UP001054801">
    <property type="component" value="Chromosome"/>
</dbReference>
<sequence>MEMILLQDALSCNAPHIRLLKSNGYSFIITAKARSGSLLLKTVLDGLANGSTQELAGTTSKKLRCGYRYANDIPLNHANQDVRVNYIDYWEERPDGTTFIYDCVTDIPSPPTTWRMWYAQPVPAGRWRTKPLTPLKILGYNLEHNYGHGKQHLSTVFATLMMLAFLIDQIQEACCQYFQAARTRLQSRTALWEKMRGMFREHLISDWESFYAAIIWGYEHADLTPKGIRSG</sequence>
<dbReference type="EMBL" id="CP091244">
    <property type="protein sequence ID" value="UJS24949.1"/>
    <property type="molecule type" value="Genomic_DNA"/>
</dbReference>
<organism evidence="1 2">
    <name type="scientific">Thiothrix winogradskyi</name>
    <dbReference type="NCBI Taxonomy" id="96472"/>
    <lineage>
        <taxon>Bacteria</taxon>
        <taxon>Pseudomonadati</taxon>
        <taxon>Pseudomonadota</taxon>
        <taxon>Gammaproteobacteria</taxon>
        <taxon>Thiotrichales</taxon>
        <taxon>Thiotrichaceae</taxon>
        <taxon>Thiothrix</taxon>
    </lineage>
</organism>
<gene>
    <name evidence="1" type="ORF">L2Y54_02635</name>
</gene>
<accession>A0ABY3T0D4</accession>